<dbReference type="InParanoid" id="A0A1E1LPE4"/>
<evidence type="ECO:0000256" key="1">
    <source>
        <dbReference type="SAM" id="SignalP"/>
    </source>
</evidence>
<comment type="caution">
    <text evidence="2">The sequence shown here is derived from an EMBL/GenBank/DDBJ whole genome shotgun (WGS) entry which is preliminary data.</text>
</comment>
<accession>A0A1E1LPE4</accession>
<keyword evidence="1" id="KW-0732">Signal</keyword>
<dbReference type="PANTHER" id="PTHR38792">
    <property type="entry name" value="BNR/ASP-BOX REPEAT DOMAIN PROTEIN (AFU_ORTHOLOGUE AFUA_7G06430)-RELATED"/>
    <property type="match status" value="1"/>
</dbReference>
<feature type="chain" id="PRO_5009447344" evidence="1">
    <location>
        <begin position="23"/>
        <end position="384"/>
    </location>
</feature>
<dbReference type="STRING" id="914237.A0A1E1LPE4"/>
<proteinExistence type="predicted"/>
<evidence type="ECO:0000313" key="3">
    <source>
        <dbReference type="Proteomes" id="UP000178129"/>
    </source>
</evidence>
<keyword evidence="3" id="KW-1185">Reference proteome</keyword>
<dbReference type="Proteomes" id="UP000178129">
    <property type="component" value="Unassembled WGS sequence"/>
</dbReference>
<name>A0A1E1LPE4_9HELO</name>
<reference evidence="3" key="1">
    <citation type="submission" date="2016-03" db="EMBL/GenBank/DDBJ databases">
        <authorList>
            <person name="Ploux O."/>
        </authorList>
    </citation>
    <scope>NUCLEOTIDE SEQUENCE [LARGE SCALE GENOMIC DNA]</scope>
    <source>
        <strain evidence="3">UK7</strain>
    </source>
</reference>
<evidence type="ECO:0000313" key="2">
    <source>
        <dbReference type="EMBL" id="CZT12362.1"/>
    </source>
</evidence>
<dbReference type="EMBL" id="FJUW01000071">
    <property type="protein sequence ID" value="CZT12362.1"/>
    <property type="molecule type" value="Genomic_DNA"/>
</dbReference>
<feature type="signal peptide" evidence="1">
    <location>
        <begin position="1"/>
        <end position="22"/>
    </location>
</feature>
<dbReference type="SUPFAM" id="SSF110296">
    <property type="entry name" value="Oligoxyloglucan reducing end-specific cellobiohydrolase"/>
    <property type="match status" value="1"/>
</dbReference>
<protein>
    <submittedName>
        <fullName evidence="2">Related to BNR/Asp-box repeat domain protein</fullName>
    </submittedName>
</protein>
<dbReference type="CDD" id="cd15482">
    <property type="entry name" value="Sialidase_non-viral"/>
    <property type="match status" value="1"/>
</dbReference>
<sequence>MFCERVFVAFVALAASISPVLSAPALDLAIEQRAITYKPVSFKTIYVPPRNYNKPKTLYGRTVQLADGTLLATWENYSVEKPLVYFPVHRSTDGGNTWSPFSNITDTVNNWGLRYQPFLYLLPQALGSLPAGTILAAGVSIPTDLSKTKIDIYSSTNGGLNWKFLSTVVSGGKAVPDNGETPVWEPFLMVYNNQLVIYYSSQTDLAHGQKLCHQVSSNGLSWGPIVNDVAYPAYARRPGMATIAQLPNGKYILTYENVGISSPSGSGNPVYYRLSSNPLLFDSAPEFIVGANGVYPSSSPFVVWTPAGGANGTIVVSANSHTDIFINTKLGDAGSWTKVATPQSGAYSREIRVLSDPNWLHIISAGFLGGDNYVTNSVFKVPGV</sequence>
<organism evidence="2 3">
    <name type="scientific">Rhynchosporium graminicola</name>
    <dbReference type="NCBI Taxonomy" id="2792576"/>
    <lineage>
        <taxon>Eukaryota</taxon>
        <taxon>Fungi</taxon>
        <taxon>Dikarya</taxon>
        <taxon>Ascomycota</taxon>
        <taxon>Pezizomycotina</taxon>
        <taxon>Leotiomycetes</taxon>
        <taxon>Helotiales</taxon>
        <taxon>Ploettnerulaceae</taxon>
        <taxon>Rhynchosporium</taxon>
    </lineage>
</organism>
<gene>
    <name evidence="2" type="ORF">RCO7_09068</name>
</gene>
<dbReference type="Gene3D" id="2.120.10.10">
    <property type="match status" value="1"/>
</dbReference>
<dbReference type="PANTHER" id="PTHR38792:SF3">
    <property type="entry name" value="BNR_ASP-BOX REPEAT DOMAIN PROTEIN (AFU_ORTHOLOGUE AFUA_7G06430)-RELATED"/>
    <property type="match status" value="1"/>
</dbReference>
<dbReference type="AlphaFoldDB" id="A0A1E1LPE4"/>